<keyword evidence="4" id="KW-0560">Oxidoreductase</keyword>
<keyword evidence="7" id="KW-1185">Reference proteome</keyword>
<dbReference type="InterPro" id="IPR006076">
    <property type="entry name" value="FAD-dep_OxRdtase"/>
</dbReference>
<reference evidence="7" key="1">
    <citation type="journal article" date="2019" name="Int. J. Syst. Evol. Microbiol.">
        <title>The Global Catalogue of Microorganisms (GCM) 10K type strain sequencing project: providing services to taxonomists for standard genome sequencing and annotation.</title>
        <authorList>
            <consortium name="The Broad Institute Genomics Platform"/>
            <consortium name="The Broad Institute Genome Sequencing Center for Infectious Disease"/>
            <person name="Wu L."/>
            <person name="Ma J."/>
        </authorList>
    </citation>
    <scope>NUCLEOTIDE SEQUENCE [LARGE SCALE GENOMIC DNA]</scope>
    <source>
        <strain evidence="7">CECT 7956</strain>
    </source>
</reference>
<dbReference type="RefSeq" id="WP_379837538.1">
    <property type="nucleotide sequence ID" value="NZ_JBHRYQ010000001.1"/>
</dbReference>
<evidence type="ECO:0000256" key="3">
    <source>
        <dbReference type="ARBA" id="ARBA00022630"/>
    </source>
</evidence>
<comment type="caution">
    <text evidence="6">The sequence shown here is derived from an EMBL/GenBank/DDBJ whole genome shotgun (WGS) entry which is preliminary data.</text>
</comment>
<evidence type="ECO:0000256" key="4">
    <source>
        <dbReference type="ARBA" id="ARBA00023002"/>
    </source>
</evidence>
<dbReference type="SUPFAM" id="SSF51905">
    <property type="entry name" value="FAD/NAD(P)-binding domain"/>
    <property type="match status" value="1"/>
</dbReference>
<dbReference type="InterPro" id="IPR017741">
    <property type="entry name" value="FAD-dependent_OxRdtase_HpnW"/>
</dbReference>
<proteinExistence type="inferred from homology"/>
<dbReference type="Proteomes" id="UP001595616">
    <property type="component" value="Unassembled WGS sequence"/>
</dbReference>
<dbReference type="NCBIfam" id="TIGR03364">
    <property type="entry name" value="HpnW_proposed"/>
    <property type="match status" value="1"/>
</dbReference>
<protein>
    <submittedName>
        <fullName evidence="6">TIGR03364 family FAD-dependent oxidoreductase</fullName>
    </submittedName>
</protein>
<dbReference type="InterPro" id="IPR036188">
    <property type="entry name" value="FAD/NAD-bd_sf"/>
</dbReference>
<dbReference type="PANTHER" id="PTHR13847">
    <property type="entry name" value="SARCOSINE DEHYDROGENASE-RELATED"/>
    <property type="match status" value="1"/>
</dbReference>
<organism evidence="6 7">
    <name type="scientific">Lacihabitans lacunae</name>
    <dbReference type="NCBI Taxonomy" id="1028214"/>
    <lineage>
        <taxon>Bacteria</taxon>
        <taxon>Pseudomonadati</taxon>
        <taxon>Bacteroidota</taxon>
        <taxon>Cytophagia</taxon>
        <taxon>Cytophagales</taxon>
        <taxon>Leadbetterellaceae</taxon>
        <taxon>Lacihabitans</taxon>
    </lineage>
</organism>
<feature type="domain" description="FAD dependent oxidoreductase" evidence="5">
    <location>
        <begin position="4"/>
        <end position="369"/>
    </location>
</feature>
<dbReference type="EMBL" id="JBHRYQ010000001">
    <property type="protein sequence ID" value="MFC3810963.1"/>
    <property type="molecule type" value="Genomic_DNA"/>
</dbReference>
<dbReference type="Pfam" id="PF01266">
    <property type="entry name" value="DAO"/>
    <property type="match status" value="1"/>
</dbReference>
<keyword evidence="3" id="KW-0285">Flavoprotein</keyword>
<comment type="similarity">
    <text evidence="2">Belongs to the DadA oxidoreductase family.</text>
</comment>
<evidence type="ECO:0000259" key="5">
    <source>
        <dbReference type="Pfam" id="PF01266"/>
    </source>
</evidence>
<comment type="cofactor">
    <cofactor evidence="1">
        <name>FAD</name>
        <dbReference type="ChEBI" id="CHEBI:57692"/>
    </cofactor>
</comment>
<dbReference type="Gene3D" id="3.30.9.10">
    <property type="entry name" value="D-Amino Acid Oxidase, subunit A, domain 2"/>
    <property type="match status" value="1"/>
</dbReference>
<dbReference type="PANTHER" id="PTHR13847:SF286">
    <property type="entry name" value="D-AMINO ACID DEHYDROGENASE"/>
    <property type="match status" value="1"/>
</dbReference>
<accession>A0ABV7YUD4</accession>
<evidence type="ECO:0000313" key="7">
    <source>
        <dbReference type="Proteomes" id="UP001595616"/>
    </source>
</evidence>
<dbReference type="Gene3D" id="3.50.50.60">
    <property type="entry name" value="FAD/NAD(P)-binding domain"/>
    <property type="match status" value="1"/>
</dbReference>
<name>A0ABV7YUD4_9BACT</name>
<evidence type="ECO:0000256" key="1">
    <source>
        <dbReference type="ARBA" id="ARBA00001974"/>
    </source>
</evidence>
<sequence length="380" mass="42420">MKYDLIVVGGGVLGTFSAYHALKKGLSVLLVEKDNQASGSTVQNFGQVVPSGFGKKWCNIGRRSLETYGEIQEKVDITFTQNGSVYIASDAEECQLIHELHQIQDTNGYASELLSKEQLAHRFPDFKATYGREGLFFRDDASVDPSQMIHKLQAYMVAQMGLVFKSNETVIAIEESSAEVGVQTSSGKKFLGDRVWVHSGYVFNLLYPEVFQNSGLVVSQLQMLKTLPLHNYNLKSNILTGLTIRRYEAFEECPSFSKLSKLSHYALLQKYGIHILFKQEADGSVIIGDSHEYASCNEMEKLGLGSKEIIDELMIVEAQRILDFPKSAISRRWIGRYSQHKDEVFEYDVSKRIHICTGIGGKGMTSGAGYTEMKIEAAGF</sequence>
<evidence type="ECO:0000313" key="6">
    <source>
        <dbReference type="EMBL" id="MFC3810963.1"/>
    </source>
</evidence>
<evidence type="ECO:0000256" key="2">
    <source>
        <dbReference type="ARBA" id="ARBA00009410"/>
    </source>
</evidence>
<gene>
    <name evidence="6" type="ORF">ACFOOI_09885</name>
</gene>